<organism evidence="2 3">
    <name type="scientific">Streptomyces doebereineriae</name>
    <dbReference type="NCBI Taxonomy" id="3075528"/>
    <lineage>
        <taxon>Bacteria</taxon>
        <taxon>Bacillati</taxon>
        <taxon>Actinomycetota</taxon>
        <taxon>Actinomycetes</taxon>
        <taxon>Kitasatosporales</taxon>
        <taxon>Streptomycetaceae</taxon>
        <taxon>Streptomyces</taxon>
    </lineage>
</organism>
<dbReference type="RefSeq" id="WP_311712651.1">
    <property type="nucleotide sequence ID" value="NZ_JAVREZ010000001.1"/>
</dbReference>
<proteinExistence type="predicted"/>
<dbReference type="PANTHER" id="PTHR33570">
    <property type="entry name" value="4-CARBOXYMUCONOLACTONE DECARBOXYLASE FAMILY PROTEIN"/>
    <property type="match status" value="1"/>
</dbReference>
<evidence type="ECO:0000259" key="1">
    <source>
        <dbReference type="Pfam" id="PF02627"/>
    </source>
</evidence>
<reference evidence="3" key="1">
    <citation type="submission" date="2023-07" db="EMBL/GenBank/DDBJ databases">
        <title>30 novel species of actinomycetes from the DSMZ collection.</title>
        <authorList>
            <person name="Nouioui I."/>
        </authorList>
    </citation>
    <scope>NUCLEOTIDE SEQUENCE [LARGE SCALE GENOMIC DNA]</scope>
    <source>
        <strain evidence="3">DSM 41640</strain>
    </source>
</reference>
<keyword evidence="3" id="KW-1185">Reference proteome</keyword>
<dbReference type="Pfam" id="PF02627">
    <property type="entry name" value="CMD"/>
    <property type="match status" value="2"/>
</dbReference>
<protein>
    <submittedName>
        <fullName evidence="2">Carboxymuconolactone decarboxylase family protein</fullName>
    </submittedName>
</protein>
<sequence length="291" mass="30974">MSHGTADPGTGEAQSIRPPHRVLEAAVTVGKPNEAAAAAHERLFPGHVSSLALTDPELIEYFDNFAFDEVQRHTSDLPERTRLMTQLAAMIGVGAVAEYRIMLGAALTIGVTPVEAKEIVYQAVPYAGMARVFDFLHATNETLTDRGVRLPLEGQSTTTPATRMAEGLAVQKRIVGDETVDALYANAPKDEQHVQELLSANCFGDHYTRTGLDVPTRELLTFAMLTALGGADAQVRGHVAANLNVGNTRATLIAVLTGLLPFIGYPRTLNALSALDAVTPSPGAQAPKEQA</sequence>
<name>A0ABU2V135_9ACTN</name>
<comment type="caution">
    <text evidence="2">The sequence shown here is derived from an EMBL/GenBank/DDBJ whole genome shotgun (WGS) entry which is preliminary data.</text>
</comment>
<dbReference type="SUPFAM" id="SSF69118">
    <property type="entry name" value="AhpD-like"/>
    <property type="match status" value="1"/>
</dbReference>
<feature type="domain" description="Carboxymuconolactone decarboxylase-like" evidence="1">
    <location>
        <begin position="56"/>
        <end position="141"/>
    </location>
</feature>
<dbReference type="InterPro" id="IPR029032">
    <property type="entry name" value="AhpD-like"/>
</dbReference>
<evidence type="ECO:0000313" key="2">
    <source>
        <dbReference type="EMBL" id="MDT0479270.1"/>
    </source>
</evidence>
<evidence type="ECO:0000313" key="3">
    <source>
        <dbReference type="Proteomes" id="UP001183824"/>
    </source>
</evidence>
<feature type="domain" description="Carboxymuconolactone decarboxylase-like" evidence="1">
    <location>
        <begin position="194"/>
        <end position="276"/>
    </location>
</feature>
<accession>A0ABU2V135</accession>
<dbReference type="PANTHER" id="PTHR33570:SF2">
    <property type="entry name" value="CARBOXYMUCONOLACTONE DECARBOXYLASE-LIKE DOMAIN-CONTAINING PROTEIN"/>
    <property type="match status" value="1"/>
</dbReference>
<gene>
    <name evidence="2" type="ORF">RNB18_03555</name>
</gene>
<dbReference type="InterPro" id="IPR003779">
    <property type="entry name" value="CMD-like"/>
</dbReference>
<dbReference type="Gene3D" id="1.20.1290.10">
    <property type="entry name" value="AhpD-like"/>
    <property type="match status" value="1"/>
</dbReference>
<dbReference type="EMBL" id="JAVREZ010000001">
    <property type="protein sequence ID" value="MDT0479270.1"/>
    <property type="molecule type" value="Genomic_DNA"/>
</dbReference>
<dbReference type="InterPro" id="IPR052512">
    <property type="entry name" value="4CMD/NDH-1_regulator"/>
</dbReference>
<dbReference type="Proteomes" id="UP001183824">
    <property type="component" value="Unassembled WGS sequence"/>
</dbReference>